<dbReference type="Proteomes" id="UP000076532">
    <property type="component" value="Unassembled WGS sequence"/>
</dbReference>
<dbReference type="InterPro" id="IPR000639">
    <property type="entry name" value="Epox_hydrolase-like"/>
</dbReference>
<dbReference type="InterPro" id="IPR029058">
    <property type="entry name" value="AB_hydrolase_fold"/>
</dbReference>
<comment type="similarity">
    <text evidence="2">Belongs to the AB hydrolase superfamily. Epoxide hydrolase family.</text>
</comment>
<dbReference type="GO" id="GO:0016787">
    <property type="term" value="F:hydrolase activity"/>
    <property type="evidence" value="ECO:0007669"/>
    <property type="project" value="UniProtKB-KW"/>
</dbReference>
<keyword evidence="5" id="KW-1185">Reference proteome</keyword>
<dbReference type="PANTHER" id="PTHR43329">
    <property type="entry name" value="EPOXIDE HYDROLASE"/>
    <property type="match status" value="1"/>
</dbReference>
<evidence type="ECO:0000256" key="1">
    <source>
        <dbReference type="ARBA" id="ARBA00022801"/>
    </source>
</evidence>
<feature type="domain" description="AB hydrolase-1" evidence="3">
    <location>
        <begin position="29"/>
        <end position="156"/>
    </location>
</feature>
<evidence type="ECO:0000259" key="3">
    <source>
        <dbReference type="Pfam" id="PF00561"/>
    </source>
</evidence>
<dbReference type="OrthoDB" id="408373at2759"/>
<dbReference type="SUPFAM" id="SSF53474">
    <property type="entry name" value="alpha/beta-Hydrolases"/>
    <property type="match status" value="1"/>
</dbReference>
<gene>
    <name evidence="4" type="ORF">FIBSPDRAFT_831480</name>
</gene>
<protein>
    <submittedName>
        <fullName evidence="4">Alpha/beta-hydrolase</fullName>
    </submittedName>
</protein>
<proteinExistence type="inferred from homology"/>
<evidence type="ECO:0000313" key="5">
    <source>
        <dbReference type="Proteomes" id="UP000076532"/>
    </source>
</evidence>
<organism evidence="4 5">
    <name type="scientific">Athelia psychrophila</name>
    <dbReference type="NCBI Taxonomy" id="1759441"/>
    <lineage>
        <taxon>Eukaryota</taxon>
        <taxon>Fungi</taxon>
        <taxon>Dikarya</taxon>
        <taxon>Basidiomycota</taxon>
        <taxon>Agaricomycotina</taxon>
        <taxon>Agaricomycetes</taxon>
        <taxon>Agaricomycetidae</taxon>
        <taxon>Atheliales</taxon>
        <taxon>Atheliaceae</taxon>
        <taxon>Athelia</taxon>
    </lineage>
</organism>
<dbReference type="Pfam" id="PF00561">
    <property type="entry name" value="Abhydrolase_1"/>
    <property type="match status" value="1"/>
</dbReference>
<dbReference type="InterPro" id="IPR000073">
    <property type="entry name" value="AB_hydrolase_1"/>
</dbReference>
<evidence type="ECO:0000313" key="4">
    <source>
        <dbReference type="EMBL" id="KZP16706.1"/>
    </source>
</evidence>
<evidence type="ECO:0000256" key="2">
    <source>
        <dbReference type="ARBA" id="ARBA00038334"/>
    </source>
</evidence>
<dbReference type="AlphaFoldDB" id="A0A166FE37"/>
<dbReference type="STRING" id="436010.A0A166FE37"/>
<sequence length="324" mass="36856">MDQASYKDLTTSRGVQYHYYTSAPRDSKPTLLLLHGFPSTSWDWRHQVPFFKSHGYGLIVPDLLGYGGTDKPTEPEMYKLSAIAKDIVDILDAEKVQTVISISHDWGSMAASRLYNFYPDRLTAMAFFAVPYAPPNSMTALERNAHFSKLIGFERFGYWFFMAEEGSDKLIENNWESFRSLYYPDDPTLWRTYLNPSGGVKSWLLADKKGPLPPYITESEMNHHRDLMLKCGFAGPLCWYRVLVEGITPENDKTVPAENVKLKHPVFFGAPTKDFICLAAPSIAGVEAMCTGTKVIKEYDADHWLIFSHAQVLNEDLLDWLKSL</sequence>
<dbReference type="EMBL" id="KV417590">
    <property type="protein sequence ID" value="KZP16706.1"/>
    <property type="molecule type" value="Genomic_DNA"/>
</dbReference>
<dbReference type="Gene3D" id="3.40.50.1820">
    <property type="entry name" value="alpha/beta hydrolase"/>
    <property type="match status" value="1"/>
</dbReference>
<reference evidence="4 5" key="1">
    <citation type="journal article" date="2016" name="Mol. Biol. Evol.">
        <title>Comparative Genomics of Early-Diverging Mushroom-Forming Fungi Provides Insights into the Origins of Lignocellulose Decay Capabilities.</title>
        <authorList>
            <person name="Nagy L.G."/>
            <person name="Riley R."/>
            <person name="Tritt A."/>
            <person name="Adam C."/>
            <person name="Daum C."/>
            <person name="Floudas D."/>
            <person name="Sun H."/>
            <person name="Yadav J.S."/>
            <person name="Pangilinan J."/>
            <person name="Larsson K.H."/>
            <person name="Matsuura K."/>
            <person name="Barry K."/>
            <person name="Labutti K."/>
            <person name="Kuo R."/>
            <person name="Ohm R.A."/>
            <person name="Bhattacharya S.S."/>
            <person name="Shirouzu T."/>
            <person name="Yoshinaga Y."/>
            <person name="Martin F.M."/>
            <person name="Grigoriev I.V."/>
            <person name="Hibbett D.S."/>
        </authorList>
    </citation>
    <scope>NUCLEOTIDE SEQUENCE [LARGE SCALE GENOMIC DNA]</scope>
    <source>
        <strain evidence="4 5">CBS 109695</strain>
    </source>
</reference>
<keyword evidence="1" id="KW-0378">Hydrolase</keyword>
<dbReference type="PRINTS" id="PR00412">
    <property type="entry name" value="EPOXHYDRLASE"/>
</dbReference>
<accession>A0A166FE37</accession>
<name>A0A166FE37_9AGAM</name>